<accession>A0ABP1QC91</accession>
<gene>
    <name evidence="2" type="ORF">ODALV1_LOCUS9790</name>
</gene>
<protein>
    <submittedName>
        <fullName evidence="2">Uncharacterized protein</fullName>
    </submittedName>
</protein>
<evidence type="ECO:0000256" key="1">
    <source>
        <dbReference type="SAM" id="SignalP"/>
    </source>
</evidence>
<keyword evidence="3" id="KW-1185">Reference proteome</keyword>
<dbReference type="SUPFAM" id="SSF56436">
    <property type="entry name" value="C-type lectin-like"/>
    <property type="match status" value="1"/>
</dbReference>
<feature type="signal peptide" evidence="1">
    <location>
        <begin position="1"/>
        <end position="22"/>
    </location>
</feature>
<evidence type="ECO:0000313" key="2">
    <source>
        <dbReference type="EMBL" id="CAL8097942.1"/>
    </source>
</evidence>
<organism evidence="2 3">
    <name type="scientific">Orchesella dallaii</name>
    <dbReference type="NCBI Taxonomy" id="48710"/>
    <lineage>
        <taxon>Eukaryota</taxon>
        <taxon>Metazoa</taxon>
        <taxon>Ecdysozoa</taxon>
        <taxon>Arthropoda</taxon>
        <taxon>Hexapoda</taxon>
        <taxon>Collembola</taxon>
        <taxon>Entomobryomorpha</taxon>
        <taxon>Entomobryoidea</taxon>
        <taxon>Orchesellidae</taxon>
        <taxon>Orchesellinae</taxon>
        <taxon>Orchesella</taxon>
    </lineage>
</organism>
<proteinExistence type="predicted"/>
<name>A0ABP1QC91_9HEXA</name>
<comment type="caution">
    <text evidence="2">The sequence shown here is derived from an EMBL/GenBank/DDBJ whole genome shotgun (WGS) entry which is preliminary data.</text>
</comment>
<dbReference type="EMBL" id="CAXLJM020000030">
    <property type="protein sequence ID" value="CAL8097942.1"/>
    <property type="molecule type" value="Genomic_DNA"/>
</dbReference>
<feature type="chain" id="PRO_5045391703" evidence="1">
    <location>
        <begin position="23"/>
        <end position="182"/>
    </location>
</feature>
<sequence length="182" mass="20392">MKNNQYLLAIFILFSLILDNTSNIIPSTNTGIHDVSLVALERSSRQINESSDEGNSLYFSGKIYRFNLNKETFDDSWFECDATDGLFPDENNPNELDALADHVISLSSSNPEICTMYWIGQSVVKQEKGLEVDIDAQVLVVGLRNNIGKYPQNRAKYDVTYASKMETFCSICAKSSSNLPLI</sequence>
<reference evidence="2 3" key="1">
    <citation type="submission" date="2024-08" db="EMBL/GenBank/DDBJ databases">
        <authorList>
            <person name="Cucini C."/>
            <person name="Frati F."/>
        </authorList>
    </citation>
    <scope>NUCLEOTIDE SEQUENCE [LARGE SCALE GENOMIC DNA]</scope>
</reference>
<evidence type="ECO:0000313" key="3">
    <source>
        <dbReference type="Proteomes" id="UP001642540"/>
    </source>
</evidence>
<keyword evidence="1" id="KW-0732">Signal</keyword>
<dbReference type="InterPro" id="IPR016187">
    <property type="entry name" value="CTDL_fold"/>
</dbReference>
<dbReference type="Proteomes" id="UP001642540">
    <property type="component" value="Unassembled WGS sequence"/>
</dbReference>